<evidence type="ECO:0000256" key="6">
    <source>
        <dbReference type="ARBA" id="ARBA00022840"/>
    </source>
</evidence>
<comment type="catalytic activity">
    <reaction evidence="7">
        <text>L-threonyl-[protein] + ATP = O-phospho-L-threonyl-[protein] + ADP + H(+)</text>
        <dbReference type="Rhea" id="RHEA:46608"/>
        <dbReference type="Rhea" id="RHEA-COMP:11060"/>
        <dbReference type="Rhea" id="RHEA-COMP:11605"/>
        <dbReference type="ChEBI" id="CHEBI:15378"/>
        <dbReference type="ChEBI" id="CHEBI:30013"/>
        <dbReference type="ChEBI" id="CHEBI:30616"/>
        <dbReference type="ChEBI" id="CHEBI:61977"/>
        <dbReference type="ChEBI" id="CHEBI:456216"/>
        <dbReference type="EC" id="2.7.11.1"/>
    </reaction>
</comment>
<evidence type="ECO:0000313" key="10">
    <source>
        <dbReference type="Proteomes" id="UP001221142"/>
    </source>
</evidence>
<keyword evidence="3" id="KW-0808">Transferase</keyword>
<organism evidence="9 10">
    <name type="scientific">Roridomyces roridus</name>
    <dbReference type="NCBI Taxonomy" id="1738132"/>
    <lineage>
        <taxon>Eukaryota</taxon>
        <taxon>Fungi</taxon>
        <taxon>Dikarya</taxon>
        <taxon>Basidiomycota</taxon>
        <taxon>Agaricomycotina</taxon>
        <taxon>Agaricomycetes</taxon>
        <taxon>Agaricomycetidae</taxon>
        <taxon>Agaricales</taxon>
        <taxon>Marasmiineae</taxon>
        <taxon>Mycenaceae</taxon>
        <taxon>Roridomyces</taxon>
    </lineage>
</organism>
<sequence>MSSGDGTNILGTLLQSSDPSVRLQTCQFIGDLVQDKEYNAELVVQKIPLLKLLNLLRDEDQRVIARATDALARALQRPDFAASIVVVATDQNNVLQLCNRLAQEHHLSSVSALLAAIPIENWLADLRSMHPALMDITILELLKVSEHSNGPVIILETNILRHIPDLISSCSSMRYSMCSLVANLVRYHTCAPEIIPTLCGFLREDKEDVVMRAAYALNKLAEDLTSDGAATLLAGNVLETIPRLLCSDYAEIRYMASCLIWNLVKHKSTHRACSTETCAAHEPVINSVLECLPIGVLWNATRDVDERIVQTSAQTLARLSCWPVGAKALVTLDHLETHLSGLIASPISLVRQATCMILENLALYEFALPKILEVSICETLLSLLYDADVMTRAAAIYALVQISRGPKGASALAELRALEVLHQLEDRDDSWMRNEITTIERNIADGSQ</sequence>
<dbReference type="GO" id="GO:0005524">
    <property type="term" value="F:ATP binding"/>
    <property type="evidence" value="ECO:0007669"/>
    <property type="project" value="UniProtKB-KW"/>
</dbReference>
<proteinExistence type="predicted"/>
<name>A0AAD7FG93_9AGAR</name>
<dbReference type="EC" id="2.7.11.1" evidence="1"/>
<evidence type="ECO:0000256" key="2">
    <source>
        <dbReference type="ARBA" id="ARBA00022527"/>
    </source>
</evidence>
<comment type="caution">
    <text evidence="9">The sequence shown here is derived from an EMBL/GenBank/DDBJ whole genome shotgun (WGS) entry which is preliminary data.</text>
</comment>
<dbReference type="AlphaFoldDB" id="A0AAD7FG93"/>
<keyword evidence="4" id="KW-0547">Nucleotide-binding</keyword>
<dbReference type="Gene3D" id="1.25.10.10">
    <property type="entry name" value="Leucine-rich Repeat Variant"/>
    <property type="match status" value="3"/>
</dbReference>
<keyword evidence="5" id="KW-0418">Kinase</keyword>
<evidence type="ECO:0000256" key="8">
    <source>
        <dbReference type="ARBA" id="ARBA00048679"/>
    </source>
</evidence>
<dbReference type="SUPFAM" id="SSF48371">
    <property type="entry name" value="ARM repeat"/>
    <property type="match status" value="1"/>
</dbReference>
<protein>
    <recommendedName>
        <fullName evidence="1">non-specific serine/threonine protein kinase</fullName>
        <ecNumber evidence="1">2.7.11.1</ecNumber>
    </recommendedName>
</protein>
<dbReference type="InterPro" id="IPR016024">
    <property type="entry name" value="ARM-type_fold"/>
</dbReference>
<keyword evidence="10" id="KW-1185">Reference proteome</keyword>
<accession>A0AAD7FG93</accession>
<gene>
    <name evidence="9" type="ORF">FB45DRAFT_927696</name>
</gene>
<dbReference type="GO" id="GO:0007224">
    <property type="term" value="P:smoothened signaling pathway"/>
    <property type="evidence" value="ECO:0007669"/>
    <property type="project" value="TreeGrafter"/>
</dbReference>
<evidence type="ECO:0000256" key="3">
    <source>
        <dbReference type="ARBA" id="ARBA00022679"/>
    </source>
</evidence>
<evidence type="ECO:0000313" key="9">
    <source>
        <dbReference type="EMBL" id="KAJ7622392.1"/>
    </source>
</evidence>
<keyword evidence="2" id="KW-0723">Serine/threonine-protein kinase</keyword>
<comment type="catalytic activity">
    <reaction evidence="8">
        <text>L-seryl-[protein] + ATP = O-phospho-L-seryl-[protein] + ADP + H(+)</text>
        <dbReference type="Rhea" id="RHEA:17989"/>
        <dbReference type="Rhea" id="RHEA-COMP:9863"/>
        <dbReference type="Rhea" id="RHEA-COMP:11604"/>
        <dbReference type="ChEBI" id="CHEBI:15378"/>
        <dbReference type="ChEBI" id="CHEBI:29999"/>
        <dbReference type="ChEBI" id="CHEBI:30616"/>
        <dbReference type="ChEBI" id="CHEBI:83421"/>
        <dbReference type="ChEBI" id="CHEBI:456216"/>
        <dbReference type="EC" id="2.7.11.1"/>
    </reaction>
</comment>
<dbReference type="PANTHER" id="PTHR22983:SF6">
    <property type="entry name" value="SERINE_THREONINE-PROTEIN KINASE 36"/>
    <property type="match status" value="1"/>
</dbReference>
<evidence type="ECO:0000256" key="4">
    <source>
        <dbReference type="ARBA" id="ARBA00022741"/>
    </source>
</evidence>
<dbReference type="PANTHER" id="PTHR22983">
    <property type="entry name" value="PROTEIN KINASE RELATED"/>
    <property type="match status" value="1"/>
</dbReference>
<dbReference type="InterPro" id="IPR011989">
    <property type="entry name" value="ARM-like"/>
</dbReference>
<dbReference type="GO" id="GO:0004674">
    <property type="term" value="F:protein serine/threonine kinase activity"/>
    <property type="evidence" value="ECO:0007669"/>
    <property type="project" value="UniProtKB-KW"/>
</dbReference>
<reference evidence="9" key="1">
    <citation type="submission" date="2023-03" db="EMBL/GenBank/DDBJ databases">
        <title>Massive genome expansion in bonnet fungi (Mycena s.s.) driven by repeated elements and novel gene families across ecological guilds.</title>
        <authorList>
            <consortium name="Lawrence Berkeley National Laboratory"/>
            <person name="Harder C.B."/>
            <person name="Miyauchi S."/>
            <person name="Viragh M."/>
            <person name="Kuo A."/>
            <person name="Thoen E."/>
            <person name="Andreopoulos B."/>
            <person name="Lu D."/>
            <person name="Skrede I."/>
            <person name="Drula E."/>
            <person name="Henrissat B."/>
            <person name="Morin E."/>
            <person name="Kohler A."/>
            <person name="Barry K."/>
            <person name="LaButti K."/>
            <person name="Morin E."/>
            <person name="Salamov A."/>
            <person name="Lipzen A."/>
            <person name="Mereny Z."/>
            <person name="Hegedus B."/>
            <person name="Baldrian P."/>
            <person name="Stursova M."/>
            <person name="Weitz H."/>
            <person name="Taylor A."/>
            <person name="Grigoriev I.V."/>
            <person name="Nagy L.G."/>
            <person name="Martin F."/>
            <person name="Kauserud H."/>
        </authorList>
    </citation>
    <scope>NUCLEOTIDE SEQUENCE</scope>
    <source>
        <strain evidence="9">9284</strain>
    </source>
</reference>
<dbReference type="EMBL" id="JARKIF010000015">
    <property type="protein sequence ID" value="KAJ7622392.1"/>
    <property type="molecule type" value="Genomic_DNA"/>
</dbReference>
<evidence type="ECO:0000256" key="7">
    <source>
        <dbReference type="ARBA" id="ARBA00047899"/>
    </source>
</evidence>
<dbReference type="GO" id="GO:0005737">
    <property type="term" value="C:cytoplasm"/>
    <property type="evidence" value="ECO:0007669"/>
    <property type="project" value="TreeGrafter"/>
</dbReference>
<keyword evidence="6" id="KW-0067">ATP-binding</keyword>
<evidence type="ECO:0000256" key="5">
    <source>
        <dbReference type="ARBA" id="ARBA00022777"/>
    </source>
</evidence>
<evidence type="ECO:0000256" key="1">
    <source>
        <dbReference type="ARBA" id="ARBA00012513"/>
    </source>
</evidence>
<dbReference type="Proteomes" id="UP001221142">
    <property type="component" value="Unassembled WGS sequence"/>
</dbReference>